<organism evidence="2 3">
    <name type="scientific">Melittangium boletus DSM 14713</name>
    <dbReference type="NCBI Taxonomy" id="1294270"/>
    <lineage>
        <taxon>Bacteria</taxon>
        <taxon>Pseudomonadati</taxon>
        <taxon>Myxococcota</taxon>
        <taxon>Myxococcia</taxon>
        <taxon>Myxococcales</taxon>
        <taxon>Cystobacterineae</taxon>
        <taxon>Archangiaceae</taxon>
        <taxon>Melittangium</taxon>
    </lineage>
</organism>
<dbReference type="OrthoDB" id="5508082at2"/>
<keyword evidence="1" id="KW-0812">Transmembrane</keyword>
<accession>A0A286SGI0</accession>
<feature type="transmembrane region" description="Helical" evidence="1">
    <location>
        <begin position="12"/>
        <end position="31"/>
    </location>
</feature>
<proteinExistence type="predicted"/>
<reference evidence="2 3" key="1">
    <citation type="submission" date="2017-06" db="EMBL/GenBank/DDBJ databases">
        <authorList>
            <person name="Kim H.J."/>
            <person name="Triplett B.A."/>
        </authorList>
    </citation>
    <scope>NUCLEOTIDE SEQUENCE [LARGE SCALE GENOMIC DNA]</scope>
    <source>
        <strain evidence="2 3">DSM 14713</strain>
    </source>
</reference>
<keyword evidence="1" id="KW-0472">Membrane</keyword>
<protein>
    <submittedName>
        <fullName evidence="2">Uncharacterized protein</fullName>
    </submittedName>
</protein>
<dbReference type="RefSeq" id="WP_157774687.1">
    <property type="nucleotide sequence ID" value="NZ_CP022163.1"/>
</dbReference>
<gene>
    <name evidence="2" type="ORF">MEBOL_000064</name>
</gene>
<evidence type="ECO:0000256" key="1">
    <source>
        <dbReference type="SAM" id="Phobius"/>
    </source>
</evidence>
<evidence type="ECO:0000313" key="3">
    <source>
        <dbReference type="Proteomes" id="UP000217289"/>
    </source>
</evidence>
<dbReference type="AlphaFoldDB" id="A0A286SGI0"/>
<keyword evidence="3" id="KW-1185">Reference proteome</keyword>
<sequence>MKSRAPRGSTLLTAMGITVVLALIIFGVLTYTGSEQERSGRSVRDIDAQTCAESAAHWGRKYYGDNFVRWNEMLGPNSGYSNPAETNRDNWGPGSFGRLDGQEVTIDRPADFRVTIRDNADEAVGAAPNPQEDNDLQIILRAECLVPRLALRTTDLVEAPREVSNDPYAWHGQVLSETSQTRRNKVVEVVLIHVPLDGYKGQRGGGASGDQNVTQ</sequence>
<keyword evidence="1" id="KW-1133">Transmembrane helix</keyword>
<evidence type="ECO:0000313" key="2">
    <source>
        <dbReference type="EMBL" id="ATB26636.1"/>
    </source>
</evidence>
<name>A0A286SGI0_9BACT</name>
<dbReference type="KEGG" id="mbd:MEBOL_000064"/>
<dbReference type="EMBL" id="CP022163">
    <property type="protein sequence ID" value="ATB26636.1"/>
    <property type="molecule type" value="Genomic_DNA"/>
</dbReference>
<dbReference type="Proteomes" id="UP000217289">
    <property type="component" value="Chromosome"/>
</dbReference>